<protein>
    <submittedName>
        <fullName evidence="1">Uncharacterized protein</fullName>
    </submittedName>
</protein>
<name>A0ABQ5V9B8_9PROT</name>
<organism evidence="1 2">
    <name type="scientific">Algimonas ampicilliniresistens</name>
    <dbReference type="NCBI Taxonomy" id="1298735"/>
    <lineage>
        <taxon>Bacteria</taxon>
        <taxon>Pseudomonadati</taxon>
        <taxon>Pseudomonadota</taxon>
        <taxon>Alphaproteobacteria</taxon>
        <taxon>Maricaulales</taxon>
        <taxon>Robiginitomaculaceae</taxon>
        <taxon>Algimonas</taxon>
    </lineage>
</organism>
<comment type="caution">
    <text evidence="1">The sequence shown here is derived from an EMBL/GenBank/DDBJ whole genome shotgun (WGS) entry which is preliminary data.</text>
</comment>
<reference evidence="1" key="2">
    <citation type="submission" date="2023-01" db="EMBL/GenBank/DDBJ databases">
        <title>Draft genome sequence of Algimonas ampicilliniresistens strain NBRC 108219.</title>
        <authorList>
            <person name="Sun Q."/>
            <person name="Mori K."/>
        </authorList>
    </citation>
    <scope>NUCLEOTIDE SEQUENCE</scope>
    <source>
        <strain evidence="1">NBRC 108219</strain>
    </source>
</reference>
<dbReference type="EMBL" id="BSNK01000001">
    <property type="protein sequence ID" value="GLQ22912.1"/>
    <property type="molecule type" value="Genomic_DNA"/>
</dbReference>
<reference evidence="1" key="1">
    <citation type="journal article" date="2014" name="Int. J. Syst. Evol. Microbiol.">
        <title>Complete genome of a new Firmicutes species belonging to the dominant human colonic microbiota ('Ruminococcus bicirculans') reveals two chromosomes and a selective capacity to utilize plant glucans.</title>
        <authorList>
            <consortium name="NISC Comparative Sequencing Program"/>
            <person name="Wegmann U."/>
            <person name="Louis P."/>
            <person name="Goesmann A."/>
            <person name="Henrissat B."/>
            <person name="Duncan S.H."/>
            <person name="Flint H.J."/>
        </authorList>
    </citation>
    <scope>NUCLEOTIDE SEQUENCE</scope>
    <source>
        <strain evidence="1">NBRC 108219</strain>
    </source>
</reference>
<evidence type="ECO:0000313" key="2">
    <source>
        <dbReference type="Proteomes" id="UP001161391"/>
    </source>
</evidence>
<gene>
    <name evidence="1" type="ORF">GCM10007853_07860</name>
</gene>
<accession>A0ABQ5V9B8</accession>
<dbReference type="RefSeq" id="WP_284387778.1">
    <property type="nucleotide sequence ID" value="NZ_BSNK01000001.1"/>
</dbReference>
<evidence type="ECO:0000313" key="1">
    <source>
        <dbReference type="EMBL" id="GLQ22912.1"/>
    </source>
</evidence>
<sequence length="111" mass="12215">MPDLDPQITTLPVDTQIDGDAYMPGLANPLTADEITDIYSNPRVPTQERLDALQTLRQEMVGRASADLRDDTKALIAKIDEGMSYLREAGDAFADPDVLRLRDTAVDPDNL</sequence>
<proteinExistence type="predicted"/>
<keyword evidence="2" id="KW-1185">Reference proteome</keyword>
<dbReference type="Proteomes" id="UP001161391">
    <property type="component" value="Unassembled WGS sequence"/>
</dbReference>